<feature type="domain" description="J" evidence="1">
    <location>
        <begin position="22"/>
        <end position="94"/>
    </location>
</feature>
<dbReference type="SMART" id="SM00271">
    <property type="entry name" value="DnaJ"/>
    <property type="match status" value="1"/>
</dbReference>
<dbReference type="InterPro" id="IPR036869">
    <property type="entry name" value="J_dom_sf"/>
</dbReference>
<name>A0A0H3BJF8_TREPS</name>
<reference evidence="2 3" key="1">
    <citation type="journal article" date="2008" name="BMC Microbiol.">
        <title>Complete genome sequence of Treponema pallidum ssp. pallidum strain SS14 determined with oligonucleotide arrays.</title>
        <authorList>
            <person name="Matejkova P."/>
            <person name="Strouhal M."/>
            <person name="Smajs D."/>
            <person name="Norris S.J."/>
            <person name="Palzkill T."/>
            <person name="Petrosino J.F."/>
            <person name="Sodergren E."/>
            <person name="Norton J.E."/>
            <person name="Singh J."/>
            <person name="Richmond T.A."/>
            <person name="Molla M.N."/>
            <person name="Albert T.J."/>
            <person name="Weinstock G.M."/>
        </authorList>
    </citation>
    <scope>NUCLEOTIDE SEQUENCE [LARGE SCALE GENOMIC DNA]</scope>
    <source>
        <strain evidence="2 3">SS14</strain>
    </source>
</reference>
<dbReference type="CDD" id="cd06257">
    <property type="entry name" value="DnaJ"/>
    <property type="match status" value="1"/>
</dbReference>
<evidence type="ECO:0000313" key="2">
    <source>
        <dbReference type="EMBL" id="ACD71260.1"/>
    </source>
</evidence>
<protein>
    <submittedName>
        <fullName evidence="2">Possible heat shock protein</fullName>
    </submittedName>
</protein>
<evidence type="ECO:0000259" key="1">
    <source>
        <dbReference type="PROSITE" id="PS50076"/>
    </source>
</evidence>
<dbReference type="KEGG" id="tpp:TPASS_0843"/>
<dbReference type="PRINTS" id="PR00625">
    <property type="entry name" value="JDOMAIN"/>
</dbReference>
<accession>A0A0H3BJF8</accession>
<dbReference type="PROSITE" id="PS50076">
    <property type="entry name" value="DNAJ_2"/>
    <property type="match status" value="1"/>
</dbReference>
<dbReference type="InterPro" id="IPR001623">
    <property type="entry name" value="DnaJ_domain"/>
</dbReference>
<proteinExistence type="predicted"/>
<dbReference type="Gene3D" id="1.10.287.110">
    <property type="entry name" value="DnaJ domain"/>
    <property type="match status" value="1"/>
</dbReference>
<dbReference type="Pfam" id="PF00226">
    <property type="entry name" value="DnaJ"/>
    <property type="match status" value="1"/>
</dbReference>
<gene>
    <name evidence="2" type="ordered locus">TPASS_0843</name>
</gene>
<dbReference type="AlphaFoldDB" id="A0A0H3BJF8"/>
<dbReference type="PATRIC" id="fig|455434.6.peg.832"/>
<dbReference type="SUPFAM" id="SSF46565">
    <property type="entry name" value="Chaperone J-domain"/>
    <property type="match status" value="1"/>
</dbReference>
<keyword evidence="2" id="KW-0346">Stress response</keyword>
<sequence>MHFSMCPDTMASPWKVWPLVEDYYRVLGVSHRASTPEIKCAFRKKAKALHPDLVSHTAELECEAVARERALRRILTAYEVLSDPGRRAKFDLLYARFCARPAPAGFDYRVYLRAQGTLCAMVELILFDLFHGFECDAVRAYLSLKCRPEGFNLATHLTREDFMDCGFVLAEELHVRGECYECFTLLQDIVFEELRCAYFRHFFPEVLKLAEHIALGTASVRGRNGKSCVYCARAHACLPAQEIVTFYACLVEYYERTGDRRRARGYAQKMDSVR</sequence>
<dbReference type="EMBL" id="CP000805">
    <property type="protein sequence ID" value="ACD71260.1"/>
    <property type="molecule type" value="Genomic_DNA"/>
</dbReference>
<evidence type="ECO:0000313" key="3">
    <source>
        <dbReference type="Proteomes" id="UP000001202"/>
    </source>
</evidence>
<dbReference type="PANTHER" id="PTHR45286">
    <property type="entry name" value="CHAPERONE DNAJ-DOMAIN SUPERFAMILY PROTEIN"/>
    <property type="match status" value="1"/>
</dbReference>
<dbReference type="Proteomes" id="UP000001202">
    <property type="component" value="Chromosome"/>
</dbReference>
<dbReference type="PANTHER" id="PTHR45286:SF1">
    <property type="entry name" value="CHAPERONE DNAJ-DOMAIN SUPERFAMILY PROTEIN"/>
    <property type="match status" value="1"/>
</dbReference>
<organism evidence="2 3">
    <name type="scientific">Treponema pallidum subsp. pallidum (strain SS14)</name>
    <dbReference type="NCBI Taxonomy" id="455434"/>
    <lineage>
        <taxon>Bacteria</taxon>
        <taxon>Pseudomonadati</taxon>
        <taxon>Spirochaetota</taxon>
        <taxon>Spirochaetia</taxon>
        <taxon>Spirochaetales</taxon>
        <taxon>Treponemataceae</taxon>
        <taxon>Treponema</taxon>
    </lineage>
</organism>